<dbReference type="RefSeq" id="WP_145888670.1">
    <property type="nucleotide sequence ID" value="NZ_CP032702.1"/>
</dbReference>
<dbReference type="EMBL" id="CP032702">
    <property type="protein sequence ID" value="QDY42138.1"/>
    <property type="molecule type" value="Genomic_DNA"/>
</dbReference>
<sequence length="336" mass="38706">MAWHNPWYDASLAHHTPEGFRNPEGELCQPGDLQRWRRARRQQNLPLPPQHGYPAFIETWYQDADLSGEDDRIWWLGHAALLIRLNQRYILIDPALSARASPLPFAGPRRKTPAPLSIARLPHLDYVLISHNHYDHLDRPTIKQIARRFPAAHFLVPLGMARWCRQRGVRTVTELDWWQAATLSGVTFTAVPARHWSMRTFWDRNRALWCGWVITHRHVNVWFSGDSGYSDNLSLIAQRLGPFTLAALPIGAYAPQWFMRGQHMDPDQAVALWQQTGRPVTLPIHWGVFELADESLDEPPLALAQALRRAGEENNRFAPWRIGESRSLENKDSELS</sequence>
<reference evidence="2 3" key="1">
    <citation type="submission" date="2018-10" db="EMBL/GenBank/DDBJ databases">
        <title>Genome Sequencing of Pantoea dispersa DSM 32899.</title>
        <authorList>
            <person name="Nawrath M."/>
            <person name="Ottenheim C."/>
            <person name="Wilm A."/>
            <person name="Zimmermann W."/>
            <person name="Wu J.C."/>
        </authorList>
    </citation>
    <scope>NUCLEOTIDE SEQUENCE [LARGE SCALE GENOMIC DNA]</scope>
    <source>
        <strain evidence="2 3">DSM 32899</strain>
    </source>
</reference>
<organism evidence="2 3">
    <name type="scientific">Candidatus Pantoea soli</name>
    <dbReference type="NCBI Taxonomy" id="3098669"/>
    <lineage>
        <taxon>Bacteria</taxon>
        <taxon>Pseudomonadati</taxon>
        <taxon>Pseudomonadota</taxon>
        <taxon>Gammaproteobacteria</taxon>
        <taxon>Enterobacterales</taxon>
        <taxon>Erwiniaceae</taxon>
        <taxon>Pantoea</taxon>
    </lineage>
</organism>
<keyword evidence="3" id="KW-1185">Reference proteome</keyword>
<name>A0A518XD66_9GAMM</name>
<dbReference type="Gene3D" id="3.60.15.10">
    <property type="entry name" value="Ribonuclease Z/Hydroxyacylglutathione hydrolase-like"/>
    <property type="match status" value="1"/>
</dbReference>
<evidence type="ECO:0000259" key="1">
    <source>
        <dbReference type="Pfam" id="PF12706"/>
    </source>
</evidence>
<dbReference type="PANTHER" id="PTHR15032">
    <property type="entry name" value="N-ACYL-PHOSPHATIDYLETHANOLAMINE-HYDROLYZING PHOSPHOLIPASE D"/>
    <property type="match status" value="1"/>
</dbReference>
<dbReference type="OrthoDB" id="9805728at2"/>
<accession>A0A518XD66</accession>
<dbReference type="KEGG" id="pdis:D8B20_09620"/>
<dbReference type="Pfam" id="PF12706">
    <property type="entry name" value="Lactamase_B_2"/>
    <property type="match status" value="1"/>
</dbReference>
<dbReference type="InterPro" id="IPR001279">
    <property type="entry name" value="Metallo-B-lactamas"/>
</dbReference>
<gene>
    <name evidence="2" type="ORF">D8B20_09620</name>
</gene>
<dbReference type="InterPro" id="IPR036866">
    <property type="entry name" value="RibonucZ/Hydroxyglut_hydro"/>
</dbReference>
<dbReference type="SUPFAM" id="SSF56281">
    <property type="entry name" value="Metallo-hydrolase/oxidoreductase"/>
    <property type="match status" value="1"/>
</dbReference>
<protein>
    <submittedName>
        <fullName evidence="2">MBL fold metallo-hydrolase</fullName>
    </submittedName>
</protein>
<evidence type="ECO:0000313" key="3">
    <source>
        <dbReference type="Proteomes" id="UP000319411"/>
    </source>
</evidence>
<dbReference type="AlphaFoldDB" id="A0A518XD66"/>
<dbReference type="Proteomes" id="UP000319411">
    <property type="component" value="Chromosome"/>
</dbReference>
<dbReference type="GO" id="GO:0005737">
    <property type="term" value="C:cytoplasm"/>
    <property type="evidence" value="ECO:0007669"/>
    <property type="project" value="TreeGrafter"/>
</dbReference>
<evidence type="ECO:0000313" key="2">
    <source>
        <dbReference type="EMBL" id="QDY42138.1"/>
    </source>
</evidence>
<feature type="domain" description="Metallo-beta-lactamase" evidence="1">
    <location>
        <begin position="88"/>
        <end position="286"/>
    </location>
</feature>
<proteinExistence type="predicted"/>
<dbReference type="PANTHER" id="PTHR15032:SF4">
    <property type="entry name" value="N-ACYL-PHOSPHATIDYLETHANOLAMINE-HYDROLYZING PHOSPHOLIPASE D"/>
    <property type="match status" value="1"/>
</dbReference>